<dbReference type="GO" id="GO:0008783">
    <property type="term" value="F:agmatinase activity"/>
    <property type="evidence" value="ECO:0007669"/>
    <property type="project" value="TreeGrafter"/>
</dbReference>
<dbReference type="PRINTS" id="PR00116">
    <property type="entry name" value="ARGINASE"/>
</dbReference>
<evidence type="ECO:0000313" key="3">
    <source>
        <dbReference type="EMBL" id="SVA21473.1"/>
    </source>
</evidence>
<keyword evidence="1" id="KW-0479">Metal-binding</keyword>
<dbReference type="Pfam" id="PF00491">
    <property type="entry name" value="Arginase"/>
    <property type="match status" value="1"/>
</dbReference>
<dbReference type="AlphaFoldDB" id="A0A381U4S2"/>
<organism evidence="3">
    <name type="scientific">marine metagenome</name>
    <dbReference type="NCBI Taxonomy" id="408172"/>
    <lineage>
        <taxon>unclassified sequences</taxon>
        <taxon>metagenomes</taxon>
        <taxon>ecological metagenomes</taxon>
    </lineage>
</organism>
<dbReference type="PANTHER" id="PTHR11358">
    <property type="entry name" value="ARGINASE/AGMATINASE"/>
    <property type="match status" value="1"/>
</dbReference>
<dbReference type="PANTHER" id="PTHR11358:SF26">
    <property type="entry name" value="GUANIDINO ACID HYDROLASE, MITOCHONDRIAL"/>
    <property type="match status" value="1"/>
</dbReference>
<dbReference type="GO" id="GO:0033389">
    <property type="term" value="P:putrescine biosynthetic process from arginine, via agmatine"/>
    <property type="evidence" value="ECO:0007669"/>
    <property type="project" value="TreeGrafter"/>
</dbReference>
<protein>
    <recommendedName>
        <fullName evidence="4">Agmatinase</fullName>
    </recommendedName>
</protein>
<evidence type="ECO:0000256" key="1">
    <source>
        <dbReference type="ARBA" id="ARBA00022723"/>
    </source>
</evidence>
<dbReference type="EMBL" id="UINC01005461">
    <property type="protein sequence ID" value="SVA21473.1"/>
    <property type="molecule type" value="Genomic_DNA"/>
</dbReference>
<accession>A0A381U4S2</accession>
<dbReference type="InterPro" id="IPR006035">
    <property type="entry name" value="Ureohydrolase"/>
</dbReference>
<dbReference type="SUPFAM" id="SSF52768">
    <property type="entry name" value="Arginase/deacetylase"/>
    <property type="match status" value="1"/>
</dbReference>
<dbReference type="Gene3D" id="3.40.800.10">
    <property type="entry name" value="Ureohydrolase domain"/>
    <property type="match status" value="1"/>
</dbReference>
<reference evidence="3" key="1">
    <citation type="submission" date="2018-05" db="EMBL/GenBank/DDBJ databases">
        <authorList>
            <person name="Lanie J.A."/>
            <person name="Ng W.-L."/>
            <person name="Kazmierczak K.M."/>
            <person name="Andrzejewski T.M."/>
            <person name="Davidsen T.M."/>
            <person name="Wayne K.J."/>
            <person name="Tettelin H."/>
            <person name="Glass J.I."/>
            <person name="Rusch D."/>
            <person name="Podicherti R."/>
            <person name="Tsui H.-C.T."/>
            <person name="Winkler M.E."/>
        </authorList>
    </citation>
    <scope>NUCLEOTIDE SEQUENCE</scope>
</reference>
<dbReference type="PROSITE" id="PS51409">
    <property type="entry name" value="ARGINASE_2"/>
    <property type="match status" value="1"/>
</dbReference>
<proteinExistence type="predicted"/>
<evidence type="ECO:0000256" key="2">
    <source>
        <dbReference type="ARBA" id="ARBA00022801"/>
    </source>
</evidence>
<name>A0A381U4S2_9ZZZZ</name>
<keyword evidence="2" id="KW-0378">Hydrolase</keyword>
<dbReference type="PIRSF" id="PIRSF036979">
    <property type="entry name" value="Arginase"/>
    <property type="match status" value="1"/>
</dbReference>
<gene>
    <name evidence="3" type="ORF">METZ01_LOCUS74327</name>
</gene>
<dbReference type="GO" id="GO:0046872">
    <property type="term" value="F:metal ion binding"/>
    <property type="evidence" value="ECO:0007669"/>
    <property type="project" value="UniProtKB-KW"/>
</dbReference>
<dbReference type="InterPro" id="IPR023696">
    <property type="entry name" value="Ureohydrolase_dom_sf"/>
</dbReference>
<sequence length="332" mass="36731">MNTKEISKEDAMMLESLYWWDIPTLFRCPIERDPEKSDIALVGVPHSTGNGTTERDQHLGPRALRNVSAMARRVHMGFQIDPWKTCRINDMGDVPLPEANDNERCIERITDFYRAIDRSLTRPVSVGGDHSVTGGIIQAIAGEHASLTGGRKAAFLHFDAHTDAYEKVPHFLGAIKSAAHWASFLVRQGQIDAHSSVQIGMRGNPRTLDWLAPSTELGYEVITMERYRSLGMSETIKIILDRIGDVPLYITFDLDCMDPTVAPGVANIEAGVQGFQVDEVLELLRCVRGRNIIGGDVVCMMPTKDAPNQITAHTASAVMFEIISLIADYLKG</sequence>
<evidence type="ECO:0008006" key="4">
    <source>
        <dbReference type="Google" id="ProtNLM"/>
    </source>
</evidence>